<sequence length="213" mass="23355">MAGIAAVAERVVVGKAAPGVAPSCYYHQSPPRRSSLGQEFLLLSKKSRYGRGGSAWSGAFPRAMGSSASSPQTPDGRLQEASKADYASFSDDEWKKRLTKEQYCITRQKGTERAFTGEYWNTKTLGTYHCICCDASLFESTTKFDSGTGWPSYHSPIENNVKSKLDLSIIFMPRQEVLCAVCEAHLGHVFNDGPPPTGKRYCINSASLKLKPQ</sequence>
<comment type="catalytic activity">
    <reaction evidence="6 7">
        <text>L-methionyl-[protein] + [thioredoxin]-disulfide + H2O = L-methionyl-(R)-S-oxide-[protein] + [thioredoxin]-dithiol</text>
        <dbReference type="Rhea" id="RHEA:24164"/>
        <dbReference type="Rhea" id="RHEA-COMP:10698"/>
        <dbReference type="Rhea" id="RHEA-COMP:10700"/>
        <dbReference type="Rhea" id="RHEA-COMP:12313"/>
        <dbReference type="Rhea" id="RHEA-COMP:12314"/>
        <dbReference type="ChEBI" id="CHEBI:15377"/>
        <dbReference type="ChEBI" id="CHEBI:16044"/>
        <dbReference type="ChEBI" id="CHEBI:29950"/>
        <dbReference type="ChEBI" id="CHEBI:45764"/>
        <dbReference type="ChEBI" id="CHEBI:50058"/>
        <dbReference type="EC" id="1.8.4.12"/>
    </reaction>
</comment>
<organism evidence="10">
    <name type="scientific">Anthurium amnicola</name>
    <dbReference type="NCBI Taxonomy" id="1678845"/>
    <lineage>
        <taxon>Eukaryota</taxon>
        <taxon>Viridiplantae</taxon>
        <taxon>Streptophyta</taxon>
        <taxon>Embryophyta</taxon>
        <taxon>Tracheophyta</taxon>
        <taxon>Spermatophyta</taxon>
        <taxon>Magnoliopsida</taxon>
        <taxon>Liliopsida</taxon>
        <taxon>Araceae</taxon>
        <taxon>Pothoideae</taxon>
        <taxon>Potheae</taxon>
        <taxon>Anthurium</taxon>
    </lineage>
</organism>
<dbReference type="GO" id="GO:0030091">
    <property type="term" value="P:protein repair"/>
    <property type="evidence" value="ECO:0007669"/>
    <property type="project" value="InterPro"/>
</dbReference>
<keyword evidence="2 7" id="KW-0479">Metal-binding</keyword>
<gene>
    <name evidence="10" type="primary">MSRB1_0</name>
    <name evidence="10" type="ORF">g.43308</name>
</gene>
<evidence type="ECO:0000256" key="2">
    <source>
        <dbReference type="ARBA" id="ARBA00022723"/>
    </source>
</evidence>
<dbReference type="InterPro" id="IPR011057">
    <property type="entry name" value="Mss4-like_sf"/>
</dbReference>
<evidence type="ECO:0000256" key="5">
    <source>
        <dbReference type="ARBA" id="ARBA00023284"/>
    </source>
</evidence>
<dbReference type="NCBIfam" id="TIGR00357">
    <property type="entry name" value="peptide-methionine (R)-S-oxide reductase MsrB"/>
    <property type="match status" value="1"/>
</dbReference>
<comment type="cofactor">
    <cofactor evidence="7">
        <name>Zn(2+)</name>
        <dbReference type="ChEBI" id="CHEBI:29105"/>
    </cofactor>
    <text evidence="7">Binds 1 zinc ion per subunit.</text>
</comment>
<dbReference type="InterPro" id="IPR002579">
    <property type="entry name" value="Met_Sox_Rdtase_MsrB_dom"/>
</dbReference>
<evidence type="ECO:0000256" key="7">
    <source>
        <dbReference type="RuleBase" id="RU365044"/>
    </source>
</evidence>
<dbReference type="EC" id="1.8.4.12" evidence="7"/>
<keyword evidence="4 7" id="KW-0560">Oxidoreductase</keyword>
<dbReference type="EMBL" id="GDJX01021195">
    <property type="protein sequence ID" value="JAT46741.1"/>
    <property type="molecule type" value="Transcribed_RNA"/>
</dbReference>
<dbReference type="SUPFAM" id="SSF51316">
    <property type="entry name" value="Mss4-like"/>
    <property type="match status" value="1"/>
</dbReference>
<feature type="region of interest" description="Disordered" evidence="8">
    <location>
        <begin position="61"/>
        <end position="82"/>
    </location>
</feature>
<comment type="function">
    <text evidence="7">Catalyzes the reduction of methionine sulfoxide (MetSO) to methionine in proteins. Plays a protective role against oxidative stress by restoring activity to proteins that have been inactivated by methionine oxidation. MSRB family specifically reduces the MetSO R-enantiomer.</text>
</comment>
<evidence type="ECO:0000256" key="6">
    <source>
        <dbReference type="ARBA" id="ARBA00048488"/>
    </source>
</evidence>
<evidence type="ECO:0000256" key="1">
    <source>
        <dbReference type="ARBA" id="ARBA00007174"/>
    </source>
</evidence>
<evidence type="ECO:0000256" key="8">
    <source>
        <dbReference type="SAM" id="MobiDB-lite"/>
    </source>
</evidence>
<dbReference type="Gene3D" id="2.170.150.20">
    <property type="entry name" value="Peptide methionine sulfoxide reductase"/>
    <property type="match status" value="1"/>
</dbReference>
<name>A0A1D1XWJ4_9ARAE</name>
<keyword evidence="5" id="KW-0676">Redox-active center</keyword>
<evidence type="ECO:0000259" key="9">
    <source>
        <dbReference type="PROSITE" id="PS51790"/>
    </source>
</evidence>
<evidence type="ECO:0000313" key="10">
    <source>
        <dbReference type="EMBL" id="JAT46741.1"/>
    </source>
</evidence>
<dbReference type="InterPro" id="IPR028427">
    <property type="entry name" value="Met_Sox_Rdtase_MsrB"/>
</dbReference>
<keyword evidence="3 7" id="KW-0862">Zinc</keyword>
<dbReference type="PANTHER" id="PTHR10173:SF52">
    <property type="entry name" value="METHIONINE-R-SULFOXIDE REDUCTASE B1"/>
    <property type="match status" value="1"/>
</dbReference>
<dbReference type="GO" id="GO:0006979">
    <property type="term" value="P:response to oxidative stress"/>
    <property type="evidence" value="ECO:0007669"/>
    <property type="project" value="InterPro"/>
</dbReference>
<dbReference type="GO" id="GO:0046872">
    <property type="term" value="F:metal ion binding"/>
    <property type="evidence" value="ECO:0007669"/>
    <property type="project" value="UniProtKB-KW"/>
</dbReference>
<evidence type="ECO:0000256" key="3">
    <source>
        <dbReference type="ARBA" id="ARBA00022833"/>
    </source>
</evidence>
<dbReference type="GO" id="GO:0033743">
    <property type="term" value="F:peptide-methionine (R)-S-oxide reductase activity"/>
    <property type="evidence" value="ECO:0007669"/>
    <property type="project" value="UniProtKB-EC"/>
</dbReference>
<dbReference type="AlphaFoldDB" id="A0A1D1XWJ4"/>
<dbReference type="PANTHER" id="PTHR10173">
    <property type="entry name" value="METHIONINE SULFOXIDE REDUCTASE"/>
    <property type="match status" value="1"/>
</dbReference>
<proteinExistence type="inferred from homology"/>
<reference evidence="10" key="1">
    <citation type="submission" date="2015-07" db="EMBL/GenBank/DDBJ databases">
        <title>Transcriptome Assembly of Anthurium amnicola.</title>
        <authorList>
            <person name="Suzuki J."/>
        </authorList>
    </citation>
    <scope>NUCLEOTIDE SEQUENCE</scope>
</reference>
<accession>A0A1D1XWJ4</accession>
<feature type="domain" description="MsrB" evidence="9">
    <location>
        <begin position="91"/>
        <end position="213"/>
    </location>
</feature>
<protein>
    <recommendedName>
        <fullName evidence="7">Peptide-methionine (R)-S-oxide reductase</fullName>
        <ecNumber evidence="7">1.8.4.12</ecNumber>
    </recommendedName>
</protein>
<dbReference type="PROSITE" id="PS51790">
    <property type="entry name" value="MSRB"/>
    <property type="match status" value="1"/>
</dbReference>
<evidence type="ECO:0000256" key="4">
    <source>
        <dbReference type="ARBA" id="ARBA00023002"/>
    </source>
</evidence>
<dbReference type="FunFam" id="2.170.150.20:FF:000001">
    <property type="entry name" value="Peptide methionine sulfoxide reductase MsrB"/>
    <property type="match status" value="1"/>
</dbReference>
<dbReference type="Pfam" id="PF01641">
    <property type="entry name" value="SelR"/>
    <property type="match status" value="1"/>
</dbReference>
<dbReference type="GO" id="GO:0005737">
    <property type="term" value="C:cytoplasm"/>
    <property type="evidence" value="ECO:0007669"/>
    <property type="project" value="TreeGrafter"/>
</dbReference>
<comment type="similarity">
    <text evidence="1 7">Belongs to the MsrB Met sulfoxide reductase family.</text>
</comment>